<dbReference type="InterPro" id="IPR000182">
    <property type="entry name" value="GNAT_dom"/>
</dbReference>
<dbReference type="RefSeq" id="WP_378986929.1">
    <property type="nucleotide sequence ID" value="NZ_JBHSBW010000013.1"/>
</dbReference>
<dbReference type="EMBL" id="JBHSBW010000013">
    <property type="protein sequence ID" value="MFC4212726.1"/>
    <property type="molecule type" value="Genomic_DNA"/>
</dbReference>
<reference evidence="3" key="1">
    <citation type="journal article" date="2019" name="Int. J. Syst. Evol. Microbiol.">
        <title>The Global Catalogue of Microorganisms (GCM) 10K type strain sequencing project: providing services to taxonomists for standard genome sequencing and annotation.</title>
        <authorList>
            <consortium name="The Broad Institute Genomics Platform"/>
            <consortium name="The Broad Institute Genome Sequencing Center for Infectious Disease"/>
            <person name="Wu L."/>
            <person name="Ma J."/>
        </authorList>
    </citation>
    <scope>NUCLEOTIDE SEQUENCE [LARGE SCALE GENOMIC DNA]</scope>
    <source>
        <strain evidence="3">CCM 8691</strain>
    </source>
</reference>
<organism evidence="2 3">
    <name type="scientific">Pedobacter lithocola</name>
    <dbReference type="NCBI Taxonomy" id="1908239"/>
    <lineage>
        <taxon>Bacteria</taxon>
        <taxon>Pseudomonadati</taxon>
        <taxon>Bacteroidota</taxon>
        <taxon>Sphingobacteriia</taxon>
        <taxon>Sphingobacteriales</taxon>
        <taxon>Sphingobacteriaceae</taxon>
        <taxon>Pedobacter</taxon>
    </lineage>
</organism>
<name>A0ABV8PEV8_9SPHI</name>
<evidence type="ECO:0000259" key="1">
    <source>
        <dbReference type="PROSITE" id="PS51186"/>
    </source>
</evidence>
<proteinExistence type="predicted"/>
<dbReference type="Pfam" id="PF13302">
    <property type="entry name" value="Acetyltransf_3"/>
    <property type="match status" value="1"/>
</dbReference>
<dbReference type="GO" id="GO:0016746">
    <property type="term" value="F:acyltransferase activity"/>
    <property type="evidence" value="ECO:0007669"/>
    <property type="project" value="UniProtKB-KW"/>
</dbReference>
<dbReference type="SUPFAM" id="SSF55729">
    <property type="entry name" value="Acyl-CoA N-acyltransferases (Nat)"/>
    <property type="match status" value="1"/>
</dbReference>
<dbReference type="InterPro" id="IPR016181">
    <property type="entry name" value="Acyl_CoA_acyltransferase"/>
</dbReference>
<accession>A0ABV8PEV8</accession>
<comment type="caution">
    <text evidence="2">The sequence shown here is derived from an EMBL/GenBank/DDBJ whole genome shotgun (WGS) entry which is preliminary data.</text>
</comment>
<dbReference type="InterPro" id="IPR051531">
    <property type="entry name" value="N-acetyltransferase"/>
</dbReference>
<feature type="domain" description="N-acetyltransferase" evidence="1">
    <location>
        <begin position="10"/>
        <end position="173"/>
    </location>
</feature>
<keyword evidence="2" id="KW-0808">Transferase</keyword>
<evidence type="ECO:0000313" key="3">
    <source>
        <dbReference type="Proteomes" id="UP001595789"/>
    </source>
</evidence>
<dbReference type="PANTHER" id="PTHR43792:SF16">
    <property type="entry name" value="N-ACETYLTRANSFERASE DOMAIN-CONTAINING PROTEIN"/>
    <property type="match status" value="1"/>
</dbReference>
<dbReference type="Proteomes" id="UP001595789">
    <property type="component" value="Unassembled WGS sequence"/>
</dbReference>
<protein>
    <submittedName>
        <fullName evidence="2">GNAT family N-acetyltransferase</fullName>
        <ecNumber evidence="2">2.3.-.-</ecNumber>
    </submittedName>
</protein>
<gene>
    <name evidence="2" type="ORF">ACFOWA_16140</name>
</gene>
<keyword evidence="2" id="KW-0012">Acyltransferase</keyword>
<dbReference type="EC" id="2.3.-.-" evidence="2"/>
<sequence length="183" mass="21237">MKIFVETERLYLREIIFDDAESMFDMDSNAEVHAYLGNLPCTTLDECKVNIEFIRRQYIQNGIGRWAIIEKESEKFIGWPGFKLITETYNNQSNYYDIGYRLIKRYWGKGYATEAAKAVIDYGFSKMELSLIIGIADIENTSSIKVLEKIGLSRISIFNYNGRLHHWMKIENGNSIINSNFAS</sequence>
<dbReference type="Gene3D" id="3.40.630.30">
    <property type="match status" value="1"/>
</dbReference>
<dbReference type="PROSITE" id="PS51186">
    <property type="entry name" value="GNAT"/>
    <property type="match status" value="1"/>
</dbReference>
<dbReference type="PANTHER" id="PTHR43792">
    <property type="entry name" value="GNAT FAMILY, PUTATIVE (AFU_ORTHOLOGUE AFUA_3G00765)-RELATED-RELATED"/>
    <property type="match status" value="1"/>
</dbReference>
<evidence type="ECO:0000313" key="2">
    <source>
        <dbReference type="EMBL" id="MFC4212726.1"/>
    </source>
</evidence>
<keyword evidence="3" id="KW-1185">Reference proteome</keyword>